<protein>
    <submittedName>
        <fullName evidence="1">Glycosyltransferase family 4 protein</fullName>
    </submittedName>
</protein>
<comment type="caution">
    <text evidence="1">The sequence shown here is derived from an EMBL/GenBank/DDBJ whole genome shotgun (WGS) entry which is preliminary data.</text>
</comment>
<dbReference type="Gene3D" id="3.40.50.2000">
    <property type="entry name" value="Glycogen Phosphorylase B"/>
    <property type="match status" value="1"/>
</dbReference>
<dbReference type="GO" id="GO:0016740">
    <property type="term" value="F:transferase activity"/>
    <property type="evidence" value="ECO:0007669"/>
    <property type="project" value="UniProtKB-KW"/>
</dbReference>
<keyword evidence="2" id="KW-1185">Reference proteome</keyword>
<gene>
    <name evidence="1" type="ORF">H3H39_16040</name>
</gene>
<reference evidence="1 2" key="1">
    <citation type="submission" date="2020-07" db="EMBL/GenBank/DDBJ databases">
        <title>Novel species isolated from subtropical streams in China.</title>
        <authorList>
            <person name="Lu H."/>
        </authorList>
    </citation>
    <scope>NUCLEOTIDE SEQUENCE [LARGE SCALE GENOMIC DNA]</scope>
    <source>
        <strain evidence="1 2">LX47W</strain>
    </source>
</reference>
<dbReference type="Pfam" id="PF13692">
    <property type="entry name" value="Glyco_trans_1_4"/>
    <property type="match status" value="1"/>
</dbReference>
<dbReference type="Proteomes" id="UP000573499">
    <property type="component" value="Unassembled WGS sequence"/>
</dbReference>
<proteinExistence type="predicted"/>
<dbReference type="EMBL" id="JACEZU010000007">
    <property type="protein sequence ID" value="MBA5688557.1"/>
    <property type="molecule type" value="Genomic_DNA"/>
</dbReference>
<dbReference type="SUPFAM" id="SSF53756">
    <property type="entry name" value="UDP-Glycosyltransferase/glycogen phosphorylase"/>
    <property type="match status" value="1"/>
</dbReference>
<dbReference type="AlphaFoldDB" id="A0A7W2FBH6"/>
<accession>A0A7W2FBH6</accession>
<dbReference type="RefSeq" id="WP_182154382.1">
    <property type="nucleotide sequence ID" value="NZ_JACEZU010000007.1"/>
</dbReference>
<organism evidence="1 2">
    <name type="scientific">Rugamonas apoptosis</name>
    <dbReference type="NCBI Taxonomy" id="2758570"/>
    <lineage>
        <taxon>Bacteria</taxon>
        <taxon>Pseudomonadati</taxon>
        <taxon>Pseudomonadota</taxon>
        <taxon>Betaproteobacteria</taxon>
        <taxon>Burkholderiales</taxon>
        <taxon>Oxalobacteraceae</taxon>
        <taxon>Telluria group</taxon>
        <taxon>Rugamonas</taxon>
    </lineage>
</organism>
<name>A0A7W2FBH6_9BURK</name>
<evidence type="ECO:0000313" key="1">
    <source>
        <dbReference type="EMBL" id="MBA5688557.1"/>
    </source>
</evidence>
<sequence>MSSAQENTGLLEDALEQVLRNATAVHCWHRLRPFYLAATAQQQLEARAILLRRMESDPLSRFMRATFLADVSGDFTFRHQAAALLAMPLCDPDRIAAHLVVAWFEILARQPDRTGFADALRGAGFPALLRRSGACLAADGLAAAAPRAVSQVRKVAIVAPQLSGYSHAPTGLALAHGALLQEQGVAVELFSAQELHIASMPQLIACGNDTNFLPPDPAGWQANQPQALTIHLADQRLSLLRRWRGVADRLNRFDPDLVLFVGLYSPLVDVLYRSRPVVALSVQSVAPVVSADVWLAADPAQAAAAGASWQPEFAAAAPWHYPYRIPPGAALPPLSRAGLDLPDTALVLVSVGYRLREEVGGDWAAHMVDLLAARPDVVWLLVGCGDPLPASLQGLPPGRVRVLPHQANLDGVLACCDIYLNPPRMGGGFSVAQAMAAGLPVLSLGGSDGGDKVGRYAQCDSDSYFATLRHWLDDAGARAERGAVMRTLFRNTLDLRQAGASLMGACQAALASFQRRTTPASS</sequence>
<keyword evidence="1" id="KW-0808">Transferase</keyword>
<evidence type="ECO:0000313" key="2">
    <source>
        <dbReference type="Proteomes" id="UP000573499"/>
    </source>
</evidence>